<dbReference type="SUPFAM" id="SSF81345">
    <property type="entry name" value="ABC transporter involved in vitamin B12 uptake, BtuC"/>
    <property type="match status" value="1"/>
</dbReference>
<evidence type="ECO:0000313" key="9">
    <source>
        <dbReference type="EMBL" id="MST79959.1"/>
    </source>
</evidence>
<keyword evidence="5 8" id="KW-0812">Transmembrane</keyword>
<evidence type="ECO:0000256" key="2">
    <source>
        <dbReference type="ARBA" id="ARBA00007935"/>
    </source>
</evidence>
<evidence type="ECO:0000256" key="8">
    <source>
        <dbReference type="SAM" id="Phobius"/>
    </source>
</evidence>
<feature type="transmembrane region" description="Helical" evidence="8">
    <location>
        <begin position="42"/>
        <end position="62"/>
    </location>
</feature>
<dbReference type="Proteomes" id="UP000452141">
    <property type="component" value="Unassembled WGS sequence"/>
</dbReference>
<reference evidence="9 10" key="1">
    <citation type="submission" date="2019-08" db="EMBL/GenBank/DDBJ databases">
        <title>In-depth cultivation of the pig gut microbiome towards novel bacterial diversity and tailored functional studies.</title>
        <authorList>
            <person name="Wylensek D."/>
            <person name="Hitch T.C.A."/>
            <person name="Clavel T."/>
        </authorList>
    </citation>
    <scope>NUCLEOTIDE SEQUENCE [LARGE SCALE GENOMIC DNA]</scope>
    <source>
        <strain evidence="9 10">WCA-470BD-2E</strain>
    </source>
</reference>
<organism evidence="9 10">
    <name type="scientific">Lactobacillus equicursoris</name>
    <dbReference type="NCBI Taxonomy" id="420645"/>
    <lineage>
        <taxon>Bacteria</taxon>
        <taxon>Bacillati</taxon>
        <taxon>Bacillota</taxon>
        <taxon>Bacilli</taxon>
        <taxon>Lactobacillales</taxon>
        <taxon>Lactobacillaceae</taxon>
        <taxon>Lactobacillus</taxon>
    </lineage>
</organism>
<gene>
    <name evidence="9" type="ORF">FYJ61_05695</name>
</gene>
<evidence type="ECO:0000256" key="6">
    <source>
        <dbReference type="ARBA" id="ARBA00022989"/>
    </source>
</evidence>
<comment type="caution">
    <text evidence="9">The sequence shown here is derived from an EMBL/GenBank/DDBJ whole genome shotgun (WGS) entry which is preliminary data.</text>
</comment>
<evidence type="ECO:0000256" key="3">
    <source>
        <dbReference type="ARBA" id="ARBA00022448"/>
    </source>
</evidence>
<dbReference type="AlphaFoldDB" id="A0A844FNR6"/>
<feature type="transmembrane region" description="Helical" evidence="8">
    <location>
        <begin position="101"/>
        <end position="118"/>
    </location>
</feature>
<dbReference type="GO" id="GO:0005886">
    <property type="term" value="C:plasma membrane"/>
    <property type="evidence" value="ECO:0007669"/>
    <property type="project" value="UniProtKB-SubCell"/>
</dbReference>
<keyword evidence="4" id="KW-1003">Cell membrane</keyword>
<dbReference type="EMBL" id="VUMW01000013">
    <property type="protein sequence ID" value="MST79959.1"/>
    <property type="molecule type" value="Genomic_DNA"/>
</dbReference>
<protein>
    <submittedName>
        <fullName evidence="9">Iron ABC transporter permease</fullName>
    </submittedName>
</protein>
<evidence type="ECO:0000256" key="4">
    <source>
        <dbReference type="ARBA" id="ARBA00022475"/>
    </source>
</evidence>
<dbReference type="InterPro" id="IPR037294">
    <property type="entry name" value="ABC_BtuC-like"/>
</dbReference>
<feature type="transmembrane region" description="Helical" evidence="8">
    <location>
        <begin position="161"/>
        <end position="184"/>
    </location>
</feature>
<dbReference type="GO" id="GO:0033214">
    <property type="term" value="P:siderophore-iron import into cell"/>
    <property type="evidence" value="ECO:0007669"/>
    <property type="project" value="TreeGrafter"/>
</dbReference>
<feature type="transmembrane region" description="Helical" evidence="8">
    <location>
        <begin position="270"/>
        <end position="289"/>
    </location>
</feature>
<sequence length="294" mass="30378">MMKNKDFWPYLALLVTIFLTSLAALFLNLGTSASLVVVNLRLPRLLAALIGGAAVGVSGLLLQAALRNVVADPGIIGVSASANFFALAFGILFPSFYLGKIIAAFVGDGLTIVLLFYFSQKISPDRLILVGLGLNAAFSALEEVTGQNGMSLATSNWTSSLTLVFLAVPLLAAATILAPSLTYLKFSDSKLKSWGLEAGKLRLGLLAIAAFLAAAATASLGPVSFLGILAPQLARLLDSKGKNQLPLTLLAGSAILAAADTIGRLALGDLSATLLLAIVGGPVLIYLLIREGKA</sequence>
<keyword evidence="3" id="KW-0813">Transport</keyword>
<keyword evidence="6 8" id="KW-1133">Transmembrane helix</keyword>
<feature type="transmembrane region" description="Helical" evidence="8">
    <location>
        <begin position="74"/>
        <end position="95"/>
    </location>
</feature>
<dbReference type="PANTHER" id="PTHR30472:SF25">
    <property type="entry name" value="ABC TRANSPORTER PERMEASE PROTEIN MJ0876-RELATED"/>
    <property type="match status" value="1"/>
</dbReference>
<dbReference type="GO" id="GO:0022857">
    <property type="term" value="F:transmembrane transporter activity"/>
    <property type="evidence" value="ECO:0007669"/>
    <property type="project" value="InterPro"/>
</dbReference>
<proteinExistence type="inferred from homology"/>
<accession>A0A844FNR6</accession>
<evidence type="ECO:0000256" key="7">
    <source>
        <dbReference type="ARBA" id="ARBA00023136"/>
    </source>
</evidence>
<comment type="similarity">
    <text evidence="2">Belongs to the binding-protein-dependent transport system permease family. FecCD subfamily.</text>
</comment>
<feature type="transmembrane region" description="Helical" evidence="8">
    <location>
        <begin position="205"/>
        <end position="230"/>
    </location>
</feature>
<evidence type="ECO:0000256" key="1">
    <source>
        <dbReference type="ARBA" id="ARBA00004651"/>
    </source>
</evidence>
<evidence type="ECO:0000256" key="5">
    <source>
        <dbReference type="ARBA" id="ARBA00022692"/>
    </source>
</evidence>
<keyword evidence="7 8" id="KW-0472">Membrane</keyword>
<dbReference type="InterPro" id="IPR000522">
    <property type="entry name" value="ABC_transptr_permease_BtuC"/>
</dbReference>
<evidence type="ECO:0000313" key="10">
    <source>
        <dbReference type="Proteomes" id="UP000452141"/>
    </source>
</evidence>
<dbReference type="Gene3D" id="1.10.3470.10">
    <property type="entry name" value="ABC transporter involved in vitamin B12 uptake, BtuC"/>
    <property type="match status" value="1"/>
</dbReference>
<name>A0A844FNR6_9LACO</name>
<comment type="subcellular location">
    <subcellularLocation>
        <location evidence="1">Cell membrane</location>
        <topology evidence="1">Multi-pass membrane protein</topology>
    </subcellularLocation>
</comment>
<dbReference type="PANTHER" id="PTHR30472">
    <property type="entry name" value="FERRIC ENTEROBACTIN TRANSPORT SYSTEM PERMEASE PROTEIN"/>
    <property type="match status" value="1"/>
</dbReference>
<dbReference type="Pfam" id="PF01032">
    <property type="entry name" value="FecCD"/>
    <property type="match status" value="1"/>
</dbReference>